<keyword evidence="10 11" id="KW-0407">Ion channel</keyword>
<keyword evidence="2 11" id="KW-0813">Transport</keyword>
<dbReference type="Proteomes" id="UP000515163">
    <property type="component" value="Unplaced"/>
</dbReference>
<dbReference type="InParanoid" id="A0A6P8I2K3"/>
<dbReference type="GO" id="GO:0034702">
    <property type="term" value="C:monoatomic ion channel complex"/>
    <property type="evidence" value="ECO:0007669"/>
    <property type="project" value="UniProtKB-KW"/>
</dbReference>
<evidence type="ECO:0000256" key="11">
    <source>
        <dbReference type="RuleBase" id="RU003822"/>
    </source>
</evidence>
<dbReference type="Gene3D" id="1.10.287.70">
    <property type="match status" value="1"/>
</dbReference>
<evidence type="ECO:0000256" key="12">
    <source>
        <dbReference type="SAM" id="MobiDB-lite"/>
    </source>
</evidence>
<evidence type="ECO:0000256" key="1">
    <source>
        <dbReference type="ARBA" id="ARBA00004141"/>
    </source>
</evidence>
<protein>
    <submittedName>
        <fullName evidence="17">G protein-activated inward rectifier potassium channel 4-like</fullName>
    </submittedName>
</protein>
<keyword evidence="7 13" id="KW-1133">Transmembrane helix</keyword>
<dbReference type="InterPro" id="IPR041647">
    <property type="entry name" value="IRK_C"/>
</dbReference>
<keyword evidence="6 11" id="KW-0630">Potassium</keyword>
<name>A0A6P8I2K3_ACTTE</name>
<evidence type="ECO:0000313" key="17">
    <source>
        <dbReference type="RefSeq" id="XP_031559132.1"/>
    </source>
</evidence>
<keyword evidence="3 11" id="KW-0633">Potassium transport</keyword>
<reference evidence="17" key="1">
    <citation type="submission" date="2025-08" db="UniProtKB">
        <authorList>
            <consortium name="RefSeq"/>
        </authorList>
    </citation>
    <scope>IDENTIFICATION</scope>
    <source>
        <tissue evidence="17">Tentacle</tissue>
    </source>
</reference>
<dbReference type="Pfam" id="PF01007">
    <property type="entry name" value="IRK"/>
    <property type="match status" value="1"/>
</dbReference>
<proteinExistence type="inferred from homology"/>
<dbReference type="SUPFAM" id="SSF81324">
    <property type="entry name" value="Voltage-gated potassium channels"/>
    <property type="match status" value="1"/>
</dbReference>
<feature type="region of interest" description="Disordered" evidence="12">
    <location>
        <begin position="1"/>
        <end position="26"/>
    </location>
</feature>
<dbReference type="GeneID" id="116295460"/>
<feature type="transmembrane region" description="Helical" evidence="13">
    <location>
        <begin position="166"/>
        <end position="186"/>
    </location>
</feature>
<dbReference type="RefSeq" id="XP_031559132.1">
    <property type="nucleotide sequence ID" value="XM_031703272.1"/>
</dbReference>
<feature type="domain" description="Inward rectifier potassium channel C-terminal" evidence="15">
    <location>
        <begin position="198"/>
        <end position="378"/>
    </location>
</feature>
<keyword evidence="5 11" id="KW-0851">Voltage-gated channel</keyword>
<dbReference type="GO" id="GO:1990573">
    <property type="term" value="P:potassium ion import across plasma membrane"/>
    <property type="evidence" value="ECO:0007669"/>
    <property type="project" value="TreeGrafter"/>
</dbReference>
<keyword evidence="4 11" id="KW-0812">Transmembrane</keyword>
<dbReference type="Gene3D" id="2.60.40.1400">
    <property type="entry name" value="G protein-activated inward rectifier potassium channel 1"/>
    <property type="match status" value="1"/>
</dbReference>
<evidence type="ECO:0000259" key="15">
    <source>
        <dbReference type="Pfam" id="PF17655"/>
    </source>
</evidence>
<dbReference type="InterPro" id="IPR016449">
    <property type="entry name" value="K_chnl_inward-rec_Kir"/>
</dbReference>
<keyword evidence="9 13" id="KW-0472">Membrane</keyword>
<evidence type="ECO:0000256" key="4">
    <source>
        <dbReference type="ARBA" id="ARBA00022692"/>
    </source>
</evidence>
<evidence type="ECO:0000256" key="2">
    <source>
        <dbReference type="ARBA" id="ARBA00022448"/>
    </source>
</evidence>
<organism evidence="16 17">
    <name type="scientific">Actinia tenebrosa</name>
    <name type="common">Australian red waratah sea anemone</name>
    <dbReference type="NCBI Taxonomy" id="6105"/>
    <lineage>
        <taxon>Eukaryota</taxon>
        <taxon>Metazoa</taxon>
        <taxon>Cnidaria</taxon>
        <taxon>Anthozoa</taxon>
        <taxon>Hexacorallia</taxon>
        <taxon>Actiniaria</taxon>
        <taxon>Actiniidae</taxon>
        <taxon>Actinia</taxon>
    </lineage>
</organism>
<dbReference type="InterPro" id="IPR013518">
    <property type="entry name" value="K_chnl_inward-rec_Kir_cyto"/>
</dbReference>
<accession>A0A6P8I2K3</accession>
<comment type="subcellular location">
    <subcellularLocation>
        <location evidence="1 11">Membrane</location>
        <topology evidence="1 11">Multi-pass membrane protein</topology>
    </subcellularLocation>
</comment>
<comment type="similarity">
    <text evidence="11">Belongs to the inward rectifier-type potassium channel (TC 1.A.2.1) family.</text>
</comment>
<gene>
    <name evidence="17" type="primary">LOC116295460</name>
</gene>
<feature type="transmembrane region" description="Helical" evidence="13">
    <location>
        <begin position="88"/>
        <end position="113"/>
    </location>
</feature>
<evidence type="ECO:0000256" key="5">
    <source>
        <dbReference type="ARBA" id="ARBA00022882"/>
    </source>
</evidence>
<dbReference type="PRINTS" id="PR01320">
    <property type="entry name" value="KIRCHANNEL"/>
</dbReference>
<dbReference type="KEGG" id="aten:116295460"/>
<dbReference type="AlphaFoldDB" id="A0A6P8I2K3"/>
<dbReference type="SUPFAM" id="SSF81296">
    <property type="entry name" value="E set domains"/>
    <property type="match status" value="1"/>
</dbReference>
<dbReference type="GO" id="GO:0034765">
    <property type="term" value="P:regulation of monoatomic ion transmembrane transport"/>
    <property type="evidence" value="ECO:0007669"/>
    <property type="project" value="TreeGrafter"/>
</dbReference>
<keyword evidence="8 11" id="KW-0406">Ion transport</keyword>
<evidence type="ECO:0000256" key="3">
    <source>
        <dbReference type="ARBA" id="ARBA00022538"/>
    </source>
</evidence>
<evidence type="ECO:0000256" key="9">
    <source>
        <dbReference type="ARBA" id="ARBA00023136"/>
    </source>
</evidence>
<evidence type="ECO:0000256" key="13">
    <source>
        <dbReference type="SAM" id="Phobius"/>
    </source>
</evidence>
<evidence type="ECO:0000256" key="6">
    <source>
        <dbReference type="ARBA" id="ARBA00022958"/>
    </source>
</evidence>
<evidence type="ECO:0000259" key="14">
    <source>
        <dbReference type="Pfam" id="PF01007"/>
    </source>
</evidence>
<dbReference type="GO" id="GO:0005242">
    <property type="term" value="F:inward rectifier potassium channel activity"/>
    <property type="evidence" value="ECO:0007669"/>
    <property type="project" value="InterPro"/>
</dbReference>
<evidence type="ECO:0000256" key="8">
    <source>
        <dbReference type="ARBA" id="ARBA00023065"/>
    </source>
</evidence>
<evidence type="ECO:0000256" key="10">
    <source>
        <dbReference type="ARBA" id="ARBA00023303"/>
    </source>
</evidence>
<dbReference type="PANTHER" id="PTHR11767">
    <property type="entry name" value="INWARD RECTIFIER POTASSIUM CHANNEL"/>
    <property type="match status" value="1"/>
</dbReference>
<dbReference type="PIRSF" id="PIRSF005465">
    <property type="entry name" value="GIRK_kir"/>
    <property type="match status" value="1"/>
</dbReference>
<keyword evidence="16" id="KW-1185">Reference proteome</keyword>
<dbReference type="Pfam" id="PF17655">
    <property type="entry name" value="IRK_C"/>
    <property type="match status" value="1"/>
</dbReference>
<dbReference type="FunFam" id="1.10.287.70:FF:000019">
    <property type="entry name" value="G protein-activated inward rectifier potassium channel 1"/>
    <property type="match status" value="1"/>
</dbReference>
<feature type="domain" description="Potassium channel inwardly rectifying transmembrane" evidence="14">
    <location>
        <begin position="55"/>
        <end position="191"/>
    </location>
</feature>
<dbReference type="OrthoDB" id="273257at2759"/>
<dbReference type="InterPro" id="IPR014756">
    <property type="entry name" value="Ig_E-set"/>
</dbReference>
<evidence type="ECO:0000313" key="16">
    <source>
        <dbReference type="Proteomes" id="UP000515163"/>
    </source>
</evidence>
<dbReference type="InterPro" id="IPR040445">
    <property type="entry name" value="Kir_TM"/>
</dbReference>
<evidence type="ECO:0000256" key="7">
    <source>
        <dbReference type="ARBA" id="ARBA00022989"/>
    </source>
</evidence>
<dbReference type="GO" id="GO:0005886">
    <property type="term" value="C:plasma membrane"/>
    <property type="evidence" value="ECO:0007669"/>
    <property type="project" value="TreeGrafter"/>
</dbReference>
<dbReference type="PANTHER" id="PTHR11767:SF102">
    <property type="entry name" value="INWARDLY RECTIFYING POTASSIUM CHANNEL 1, ISOFORM F"/>
    <property type="match status" value="1"/>
</dbReference>
<sequence>MEPNNPQESCQENQTSMQEQPSFMSKPSLSTITRKLTRFLSTDQQLAQDKKARLIAKRGRVNILVSNVQRRNLLYLSDLFTTLIDCKWYWIFLVFSASFLSSWLIFGSLWWFITWLRDGQEHGSITCVENVNSWTSAFLFSIETQTTIGYGGRQITTDCPEGILCLLIQSLTGLSLSASLVGLIFAKISRPRPRSQTVVFSKHAVIALRNNAMTLSFRVGDIRKSQLLEVTVKLHLFRYQNKRDNEKVLLDQIELPLKISPGSEPDYEVRPFFLTPLTVSHVIDEKSPFYELSAKDVRDADLELVAVLEGVVEATGMVTQARTSYLPHEILWGHEFCPLSIHTGLANNRVHLDFSCFDKTYPVIGNPKCSAKESQEKNESLYMASNGLDTFVPGKERAS</sequence>